<feature type="domain" description="Major facilitator superfamily (MFS) profile" evidence="8">
    <location>
        <begin position="261"/>
        <end position="449"/>
    </location>
</feature>
<feature type="transmembrane region" description="Helical" evidence="7">
    <location>
        <begin position="419"/>
        <end position="438"/>
    </location>
</feature>
<keyword evidence="6 7" id="KW-0472">Membrane</keyword>
<evidence type="ECO:0000256" key="4">
    <source>
        <dbReference type="ARBA" id="ARBA00022692"/>
    </source>
</evidence>
<reference evidence="9 10" key="1">
    <citation type="submission" date="2019-05" db="EMBL/GenBank/DDBJ databases">
        <authorList>
            <consortium name="Pathogen Informatics"/>
        </authorList>
    </citation>
    <scope>NUCLEOTIDE SEQUENCE [LARGE SCALE GENOMIC DNA]</scope>
    <source>
        <strain evidence="9 10">NCTC11429</strain>
    </source>
</reference>
<dbReference type="KEGG" id="stha:NCTC11429_02517"/>
<evidence type="ECO:0000256" key="6">
    <source>
        <dbReference type="ARBA" id="ARBA00023136"/>
    </source>
</evidence>
<evidence type="ECO:0000256" key="3">
    <source>
        <dbReference type="ARBA" id="ARBA00022475"/>
    </source>
</evidence>
<feature type="transmembrane region" description="Helical" evidence="7">
    <location>
        <begin position="120"/>
        <end position="140"/>
    </location>
</feature>
<feature type="transmembrane region" description="Helical" evidence="7">
    <location>
        <begin position="29"/>
        <end position="47"/>
    </location>
</feature>
<feature type="transmembrane region" description="Helical" evidence="7">
    <location>
        <begin position="354"/>
        <end position="376"/>
    </location>
</feature>
<feature type="transmembrane region" description="Helical" evidence="7">
    <location>
        <begin position="300"/>
        <end position="319"/>
    </location>
</feature>
<dbReference type="InterPro" id="IPR010290">
    <property type="entry name" value="TM_effector"/>
</dbReference>
<evidence type="ECO:0000256" key="7">
    <source>
        <dbReference type="SAM" id="Phobius"/>
    </source>
</evidence>
<dbReference type="PROSITE" id="PS50850">
    <property type="entry name" value="MFS"/>
    <property type="match status" value="1"/>
</dbReference>
<keyword evidence="3" id="KW-1003">Cell membrane</keyword>
<dbReference type="AlphaFoldDB" id="A0A4U9V905"/>
<feature type="transmembrane region" description="Helical" evidence="7">
    <location>
        <begin position="213"/>
        <end position="233"/>
    </location>
</feature>
<protein>
    <submittedName>
        <fullName evidence="9">Enterobactin exporter EntS</fullName>
    </submittedName>
</protein>
<organism evidence="9 10">
    <name type="scientific">Sphingobacterium thalpophilum</name>
    <dbReference type="NCBI Taxonomy" id="259"/>
    <lineage>
        <taxon>Bacteria</taxon>
        <taxon>Pseudomonadati</taxon>
        <taxon>Bacteroidota</taxon>
        <taxon>Sphingobacteriia</taxon>
        <taxon>Sphingobacteriales</taxon>
        <taxon>Sphingobacteriaceae</taxon>
        <taxon>Sphingobacterium</taxon>
    </lineage>
</organism>
<sequence length="449" mass="50827">MYHKVIDYIPLLHIDFDELHHYFCKAQSLPHIFCYTFIVLSLYMQVFRSLHYRNFRLHVIGQAISLMGTWMQRIAISWLVYELTSSVFWLGFVQFISLLPSLVLSPFIGSFVDKHPKYKLVLMTQIGLMIQAGVLTLVVYLKWESVLWLSVLGLIQGIINSFDVLGRQSLMMYLVGDRKDLPNAIALNSTIFNAARMLGPAIGGILLSTYGELVCFALNFISFVPVIITLLMMRVDETHVQLSKGSNWEGLVEGFRYLKRSPHISSLIIIMTFSSLIVIPYTSLLPAIAKEMFLGDERTFSWFESAAGLGAMIGAFNMARLKSGTNLRYQVMGAAALMGLALLFLAHSSMLQMALVYVMLVSFAMMMQNSSINTYIQTHAIPIYRARAISYYVMAFQGIFPIGTLLIGSLASYCGLRTTLYVMGGLGILIAVLYYTYLRLRIHQRLFRF</sequence>
<dbReference type="CDD" id="cd06173">
    <property type="entry name" value="MFS_MefA_like"/>
    <property type="match status" value="1"/>
</dbReference>
<feature type="transmembrane region" description="Helical" evidence="7">
    <location>
        <begin position="331"/>
        <end position="348"/>
    </location>
</feature>
<dbReference type="EMBL" id="LR590484">
    <property type="protein sequence ID" value="VTR41422.1"/>
    <property type="molecule type" value="Genomic_DNA"/>
</dbReference>
<feature type="transmembrane region" description="Helical" evidence="7">
    <location>
        <begin position="388"/>
        <end position="413"/>
    </location>
</feature>
<dbReference type="SUPFAM" id="SSF103473">
    <property type="entry name" value="MFS general substrate transporter"/>
    <property type="match status" value="1"/>
</dbReference>
<dbReference type="GO" id="GO:0022857">
    <property type="term" value="F:transmembrane transporter activity"/>
    <property type="evidence" value="ECO:0007669"/>
    <property type="project" value="InterPro"/>
</dbReference>
<dbReference type="Pfam" id="PF05977">
    <property type="entry name" value="MFS_3"/>
    <property type="match status" value="1"/>
</dbReference>
<comment type="subcellular location">
    <subcellularLocation>
        <location evidence="1">Cell membrane</location>
        <topology evidence="1">Multi-pass membrane protein</topology>
    </subcellularLocation>
</comment>
<feature type="transmembrane region" description="Helical" evidence="7">
    <location>
        <begin position="87"/>
        <end position="108"/>
    </location>
</feature>
<feature type="transmembrane region" description="Helical" evidence="7">
    <location>
        <begin position="146"/>
        <end position="165"/>
    </location>
</feature>
<evidence type="ECO:0000313" key="10">
    <source>
        <dbReference type="Proteomes" id="UP000308196"/>
    </source>
</evidence>
<name>A0A4U9V905_9SPHI</name>
<evidence type="ECO:0000256" key="1">
    <source>
        <dbReference type="ARBA" id="ARBA00004651"/>
    </source>
</evidence>
<feature type="transmembrane region" description="Helical" evidence="7">
    <location>
        <begin position="266"/>
        <end position="288"/>
    </location>
</feature>
<evidence type="ECO:0000313" key="9">
    <source>
        <dbReference type="EMBL" id="VTR41422.1"/>
    </source>
</evidence>
<evidence type="ECO:0000256" key="2">
    <source>
        <dbReference type="ARBA" id="ARBA00022448"/>
    </source>
</evidence>
<dbReference type="PANTHER" id="PTHR23513">
    <property type="entry name" value="INTEGRAL MEMBRANE EFFLUX PROTEIN-RELATED"/>
    <property type="match status" value="1"/>
</dbReference>
<dbReference type="Gene3D" id="1.20.1250.20">
    <property type="entry name" value="MFS general substrate transporter like domains"/>
    <property type="match status" value="1"/>
</dbReference>
<proteinExistence type="predicted"/>
<keyword evidence="2" id="KW-0813">Transport</keyword>
<evidence type="ECO:0000256" key="5">
    <source>
        <dbReference type="ARBA" id="ARBA00022989"/>
    </source>
</evidence>
<dbReference type="STRING" id="1123265.GCA_000686625_03787"/>
<keyword evidence="5 7" id="KW-1133">Transmembrane helix</keyword>
<dbReference type="InterPro" id="IPR036259">
    <property type="entry name" value="MFS_trans_sf"/>
</dbReference>
<feature type="transmembrane region" description="Helical" evidence="7">
    <location>
        <begin position="59"/>
        <end position="81"/>
    </location>
</feature>
<keyword evidence="4 7" id="KW-0812">Transmembrane</keyword>
<gene>
    <name evidence="9" type="ORF">NCTC11429_02517</name>
</gene>
<accession>A0A4U9V905</accession>
<dbReference type="GO" id="GO:0005886">
    <property type="term" value="C:plasma membrane"/>
    <property type="evidence" value="ECO:0007669"/>
    <property type="project" value="UniProtKB-SubCell"/>
</dbReference>
<dbReference type="InterPro" id="IPR020846">
    <property type="entry name" value="MFS_dom"/>
</dbReference>
<dbReference type="PANTHER" id="PTHR23513:SF11">
    <property type="entry name" value="STAPHYLOFERRIN A TRANSPORTER"/>
    <property type="match status" value="1"/>
</dbReference>
<dbReference type="Proteomes" id="UP000308196">
    <property type="component" value="Chromosome"/>
</dbReference>
<evidence type="ECO:0000259" key="8">
    <source>
        <dbReference type="PROSITE" id="PS50850"/>
    </source>
</evidence>